<evidence type="ECO:0000313" key="2">
    <source>
        <dbReference type="Proteomes" id="UP000050956"/>
    </source>
</evidence>
<sequence length="82" mass="8830">MQFRLDLQISAAEGALVRVLGMIERRGFTASSVQAQRQADGSWQLQMEVSGQRPGHTLALQLGKIYDCLAVNVSPLAAECAA</sequence>
<reference evidence="1 2" key="1">
    <citation type="submission" date="2015-05" db="EMBL/GenBank/DDBJ databases">
        <title>Genome sequencing and analysis of members of genus Stenotrophomonas.</title>
        <authorList>
            <person name="Patil P.P."/>
            <person name="Midha S."/>
            <person name="Patil P.B."/>
        </authorList>
    </citation>
    <scope>NUCLEOTIDE SEQUENCE [LARGE SCALE GENOMIC DNA]</scope>
    <source>
        <strain evidence="1 2">DSM 24757</strain>
    </source>
</reference>
<keyword evidence="2" id="KW-1185">Reference proteome</keyword>
<organism evidence="1 2">
    <name type="scientific">Stenotrophomonas ginsengisoli</name>
    <dbReference type="NCBI Taxonomy" id="336566"/>
    <lineage>
        <taxon>Bacteria</taxon>
        <taxon>Pseudomonadati</taxon>
        <taxon>Pseudomonadota</taxon>
        <taxon>Gammaproteobacteria</taxon>
        <taxon>Lysobacterales</taxon>
        <taxon>Lysobacteraceae</taxon>
        <taxon>Stenotrophomonas</taxon>
    </lineage>
</organism>
<dbReference type="STRING" id="336566.ABB30_03355"/>
<dbReference type="AlphaFoldDB" id="A0A0R0DK23"/>
<dbReference type="PATRIC" id="fig|336566.3.peg.3118"/>
<proteinExistence type="predicted"/>
<name>A0A0R0DK23_9GAMM</name>
<gene>
    <name evidence="1" type="ORF">ABB30_03355</name>
</gene>
<dbReference type="RefSeq" id="WP_057636901.1">
    <property type="nucleotide sequence ID" value="NZ_LDJM01000009.1"/>
</dbReference>
<dbReference type="OrthoDB" id="6198158at2"/>
<accession>A0A0R0DK23</accession>
<dbReference type="Proteomes" id="UP000050956">
    <property type="component" value="Unassembled WGS sequence"/>
</dbReference>
<dbReference type="Pfam" id="PF13710">
    <property type="entry name" value="ACT_5"/>
    <property type="match status" value="1"/>
</dbReference>
<protein>
    <recommendedName>
        <fullName evidence="3">Acetolactate synthase</fullName>
    </recommendedName>
</protein>
<evidence type="ECO:0000313" key="1">
    <source>
        <dbReference type="EMBL" id="KRG78561.1"/>
    </source>
</evidence>
<comment type="caution">
    <text evidence="1">The sequence shown here is derived from an EMBL/GenBank/DDBJ whole genome shotgun (WGS) entry which is preliminary data.</text>
</comment>
<evidence type="ECO:0008006" key="3">
    <source>
        <dbReference type="Google" id="ProtNLM"/>
    </source>
</evidence>
<dbReference type="EMBL" id="LDJM01000009">
    <property type="protein sequence ID" value="KRG78561.1"/>
    <property type="molecule type" value="Genomic_DNA"/>
</dbReference>